<name>A0A200QI22_MACCD</name>
<dbReference type="InterPro" id="IPR017943">
    <property type="entry name" value="Bactericidal_perm-incr_a/b_dom"/>
</dbReference>
<gene>
    <name evidence="3" type="ORF">BVC80_1755g21</name>
</gene>
<evidence type="ECO:0000256" key="1">
    <source>
        <dbReference type="SAM" id="SignalP"/>
    </source>
</evidence>
<keyword evidence="1" id="KW-0732">Signal</keyword>
<dbReference type="Pfam" id="PF02886">
    <property type="entry name" value="LBP_BPI_CETP_C"/>
    <property type="match status" value="1"/>
</dbReference>
<dbReference type="PANTHER" id="PTHR46801">
    <property type="entry name" value="OS06G0309200 PROTEIN"/>
    <property type="match status" value="1"/>
</dbReference>
<protein>
    <submittedName>
        <fullName evidence="3">Lipid-binding serum glycoprotein</fullName>
    </submittedName>
</protein>
<dbReference type="EMBL" id="MVGT01002040">
    <property type="protein sequence ID" value="OVA10069.1"/>
    <property type="molecule type" value="Genomic_DNA"/>
</dbReference>
<evidence type="ECO:0000259" key="2">
    <source>
        <dbReference type="SMART" id="SM00329"/>
    </source>
</evidence>
<evidence type="ECO:0000313" key="3">
    <source>
        <dbReference type="EMBL" id="OVA10069.1"/>
    </source>
</evidence>
<proteinExistence type="predicted"/>
<dbReference type="Proteomes" id="UP000195402">
    <property type="component" value="Unassembled WGS sequence"/>
</dbReference>
<comment type="caution">
    <text evidence="3">The sequence shown here is derived from an EMBL/GenBank/DDBJ whole genome shotgun (WGS) entry which is preliminary data.</text>
</comment>
<dbReference type="InterPro" id="IPR017942">
    <property type="entry name" value="Lipid-bd_serum_glycop_N"/>
</dbReference>
<feature type="domain" description="Lipid-binding serum glycoprotein C-terminal" evidence="2">
    <location>
        <begin position="337"/>
        <end position="536"/>
    </location>
</feature>
<dbReference type="InterPro" id="IPR045897">
    <property type="entry name" value="BPI/LBP_pln"/>
</dbReference>
<dbReference type="STRING" id="56857.A0A200QI22"/>
<dbReference type="OrthoDB" id="10255543at2759"/>
<dbReference type="InterPro" id="IPR001124">
    <property type="entry name" value="Lipid-bd_serum_glycop_C"/>
</dbReference>
<dbReference type="InParanoid" id="A0A200QI22"/>
<dbReference type="OMA" id="DPYMEID"/>
<keyword evidence="4" id="KW-1185">Reference proteome</keyword>
<dbReference type="FunCoup" id="A0A200QI22">
    <property type="interactions" value="1039"/>
</dbReference>
<dbReference type="PANTHER" id="PTHR46801:SF2">
    <property type="entry name" value="LIPOPOLYSACCHARIDE-BINDING PROTEIN"/>
    <property type="match status" value="1"/>
</dbReference>
<sequence length="554" mass="60805">MALTIFFILITLLFIPANTQTPSNEKAFISVFISQKGLDFAKDILIEQAISSLTPLQVPQIQKSIKIPLVGEVHVTLSNITLYHVDVSSSTVKPGDMGVTIVASGATANLSMNWNAFHLLPSIVVLKKKKGCGIYELEERDKCGLSDCQLGMIMPSPNWYPSVTNSNCTCSQLTSIWSCSHKLAREAPAGTCHSSDQVEGMEVGLTLGLENQEGTLKLSLMECGCNVNDISITLDGGASWLYQGLVDAFEGQIRSTVENSITKKMKEGIAKLDSLLQTLPKEIPVDDVASLNITFVNEPVLTASYIGFDINGLFTAADNISVPTYYSKTSKTSISCNGSLKMLGISLDEAVFNSGSSIYFEAGLMQWIVDKVPDQALLNTAGWKYIVPKLYQKYPDKDMSLNISLSSPPLIRISAMHDIDTTVFSDVTIDVLDANETIPVACISLVVHASTSVKIKGNNLAGYVKLDDFSLSLKWSEIGNFHMYLIQSVMRTFLRTIALPYINLKLREGLPLPILRGFTLQNADILCTNSRILICSDVVFTDKYDLKQLQRYRD</sequence>
<accession>A0A200QI22</accession>
<dbReference type="Gene3D" id="3.15.20.10">
    <property type="entry name" value="Bactericidal permeability-increasing protein, domain 2"/>
    <property type="match status" value="1"/>
</dbReference>
<dbReference type="GO" id="GO:0008289">
    <property type="term" value="F:lipid binding"/>
    <property type="evidence" value="ECO:0007669"/>
    <property type="project" value="InterPro"/>
</dbReference>
<dbReference type="SMART" id="SM00329">
    <property type="entry name" value="BPI2"/>
    <property type="match status" value="1"/>
</dbReference>
<dbReference type="AlphaFoldDB" id="A0A200QI22"/>
<evidence type="ECO:0000313" key="4">
    <source>
        <dbReference type="Proteomes" id="UP000195402"/>
    </source>
</evidence>
<feature type="chain" id="PRO_5012667950" evidence="1">
    <location>
        <begin position="20"/>
        <end position="554"/>
    </location>
</feature>
<dbReference type="SUPFAM" id="SSF55394">
    <property type="entry name" value="Bactericidal permeability-increasing protein, BPI"/>
    <property type="match status" value="3"/>
</dbReference>
<dbReference type="Gene3D" id="3.15.10.10">
    <property type="entry name" value="Bactericidal permeability-increasing protein, domain 1"/>
    <property type="match status" value="2"/>
</dbReference>
<dbReference type="Pfam" id="PF01273">
    <property type="entry name" value="LBP_BPI_CETP"/>
    <property type="match status" value="2"/>
</dbReference>
<feature type="signal peptide" evidence="1">
    <location>
        <begin position="1"/>
        <end position="19"/>
    </location>
</feature>
<reference evidence="3 4" key="1">
    <citation type="journal article" date="2017" name="Mol. Plant">
        <title>The Genome of Medicinal Plant Macleaya cordata Provides New Insights into Benzylisoquinoline Alkaloids Metabolism.</title>
        <authorList>
            <person name="Liu X."/>
            <person name="Liu Y."/>
            <person name="Huang P."/>
            <person name="Ma Y."/>
            <person name="Qing Z."/>
            <person name="Tang Q."/>
            <person name="Cao H."/>
            <person name="Cheng P."/>
            <person name="Zheng Y."/>
            <person name="Yuan Z."/>
            <person name="Zhou Y."/>
            <person name="Liu J."/>
            <person name="Tang Z."/>
            <person name="Zhuo Y."/>
            <person name="Zhang Y."/>
            <person name="Yu L."/>
            <person name="Huang J."/>
            <person name="Yang P."/>
            <person name="Peng Q."/>
            <person name="Zhang J."/>
            <person name="Jiang W."/>
            <person name="Zhang Z."/>
            <person name="Lin K."/>
            <person name="Ro D.K."/>
            <person name="Chen X."/>
            <person name="Xiong X."/>
            <person name="Shang Y."/>
            <person name="Huang S."/>
            <person name="Zeng J."/>
        </authorList>
    </citation>
    <scope>NUCLEOTIDE SEQUENCE [LARGE SCALE GENOMIC DNA]</scope>
    <source>
        <strain evidence="4">cv. BLH2017</strain>
        <tissue evidence="3">Root</tissue>
    </source>
</reference>
<organism evidence="3 4">
    <name type="scientific">Macleaya cordata</name>
    <name type="common">Five-seeded plume-poppy</name>
    <name type="synonym">Bocconia cordata</name>
    <dbReference type="NCBI Taxonomy" id="56857"/>
    <lineage>
        <taxon>Eukaryota</taxon>
        <taxon>Viridiplantae</taxon>
        <taxon>Streptophyta</taxon>
        <taxon>Embryophyta</taxon>
        <taxon>Tracheophyta</taxon>
        <taxon>Spermatophyta</taxon>
        <taxon>Magnoliopsida</taxon>
        <taxon>Ranunculales</taxon>
        <taxon>Papaveraceae</taxon>
        <taxon>Papaveroideae</taxon>
        <taxon>Macleaya</taxon>
    </lineage>
</organism>